<feature type="domain" description="Ubiquitin-like protease family profile" evidence="4">
    <location>
        <begin position="44"/>
        <end position="110"/>
    </location>
</feature>
<comment type="similarity">
    <text evidence="1">Belongs to the peptidase C48 family.</text>
</comment>
<keyword evidence="6" id="KW-1185">Reference proteome</keyword>
<proteinExistence type="inferred from homology"/>
<gene>
    <name evidence="5" type="ORF">M5K25_023467</name>
</gene>
<dbReference type="AlphaFoldDB" id="A0ABD0UF63"/>
<dbReference type="Proteomes" id="UP001552299">
    <property type="component" value="Unassembled WGS sequence"/>
</dbReference>
<dbReference type="InterPro" id="IPR003653">
    <property type="entry name" value="Peptidase_C48_C"/>
</dbReference>
<dbReference type="Gene3D" id="3.40.395.10">
    <property type="entry name" value="Adenoviral Proteinase, Chain A"/>
    <property type="match status" value="1"/>
</dbReference>
<organism evidence="5 6">
    <name type="scientific">Dendrobium thyrsiflorum</name>
    <name type="common">Pinecone-like raceme dendrobium</name>
    <name type="synonym">Orchid</name>
    <dbReference type="NCBI Taxonomy" id="117978"/>
    <lineage>
        <taxon>Eukaryota</taxon>
        <taxon>Viridiplantae</taxon>
        <taxon>Streptophyta</taxon>
        <taxon>Embryophyta</taxon>
        <taxon>Tracheophyta</taxon>
        <taxon>Spermatophyta</taxon>
        <taxon>Magnoliopsida</taxon>
        <taxon>Liliopsida</taxon>
        <taxon>Asparagales</taxon>
        <taxon>Orchidaceae</taxon>
        <taxon>Epidendroideae</taxon>
        <taxon>Malaxideae</taxon>
        <taxon>Dendrobiinae</taxon>
        <taxon>Dendrobium</taxon>
    </lineage>
</organism>
<keyword evidence="3" id="KW-0378">Hydrolase</keyword>
<evidence type="ECO:0000313" key="6">
    <source>
        <dbReference type="Proteomes" id="UP001552299"/>
    </source>
</evidence>
<comment type="caution">
    <text evidence="5">The sequence shown here is derived from an EMBL/GenBank/DDBJ whole genome shotgun (WGS) entry which is preliminary data.</text>
</comment>
<reference evidence="5 6" key="1">
    <citation type="journal article" date="2024" name="Plant Biotechnol. J.">
        <title>Dendrobium thyrsiflorum genome and its molecular insights into genes involved in important horticultural traits.</title>
        <authorList>
            <person name="Chen B."/>
            <person name="Wang J.Y."/>
            <person name="Zheng P.J."/>
            <person name="Li K.L."/>
            <person name="Liang Y.M."/>
            <person name="Chen X.F."/>
            <person name="Zhang C."/>
            <person name="Zhao X."/>
            <person name="He X."/>
            <person name="Zhang G.Q."/>
            <person name="Liu Z.J."/>
            <person name="Xu Q."/>
        </authorList>
    </citation>
    <scope>NUCLEOTIDE SEQUENCE [LARGE SCALE GENOMIC DNA]</scope>
    <source>
        <strain evidence="5">GZMU011</strain>
    </source>
</reference>
<keyword evidence="2" id="KW-0645">Protease</keyword>
<sequence>MVPSGIALVPSGTAMVPSDITVIPSCTAMLSYKFSQIDHFFKETQHSFDEDIHLWPVRPVVGVPVQSNNMDCGMFVCKYMEAAVQPEPVVWADQQHWAENMPKFRAELAYAIMCATIR</sequence>
<dbReference type="SUPFAM" id="SSF54001">
    <property type="entry name" value="Cysteine proteinases"/>
    <property type="match status" value="1"/>
</dbReference>
<accession>A0ABD0UF63</accession>
<name>A0ABD0UF63_DENTH</name>
<dbReference type="InterPro" id="IPR038765">
    <property type="entry name" value="Papain-like_cys_pep_sf"/>
</dbReference>
<evidence type="ECO:0000313" key="5">
    <source>
        <dbReference type="EMBL" id="KAL0908952.1"/>
    </source>
</evidence>
<evidence type="ECO:0000259" key="4">
    <source>
        <dbReference type="Pfam" id="PF02902"/>
    </source>
</evidence>
<dbReference type="GO" id="GO:0008233">
    <property type="term" value="F:peptidase activity"/>
    <property type="evidence" value="ECO:0007669"/>
    <property type="project" value="UniProtKB-KW"/>
</dbReference>
<dbReference type="Pfam" id="PF02902">
    <property type="entry name" value="Peptidase_C48"/>
    <property type="match status" value="1"/>
</dbReference>
<evidence type="ECO:0000256" key="1">
    <source>
        <dbReference type="ARBA" id="ARBA00005234"/>
    </source>
</evidence>
<evidence type="ECO:0000256" key="3">
    <source>
        <dbReference type="ARBA" id="ARBA00022801"/>
    </source>
</evidence>
<evidence type="ECO:0000256" key="2">
    <source>
        <dbReference type="ARBA" id="ARBA00022670"/>
    </source>
</evidence>
<dbReference type="EMBL" id="JANQDX010000017">
    <property type="protein sequence ID" value="KAL0908952.1"/>
    <property type="molecule type" value="Genomic_DNA"/>
</dbReference>
<dbReference type="GO" id="GO:0006508">
    <property type="term" value="P:proteolysis"/>
    <property type="evidence" value="ECO:0007669"/>
    <property type="project" value="UniProtKB-KW"/>
</dbReference>
<protein>
    <recommendedName>
        <fullName evidence="4">Ubiquitin-like protease family profile domain-containing protein</fullName>
    </recommendedName>
</protein>